<gene>
    <name evidence="2" type="ORF">FB559_4476</name>
</gene>
<protein>
    <recommendedName>
        <fullName evidence="1">TrfB transcriptional repressor protein domain-containing protein</fullName>
    </recommendedName>
</protein>
<feature type="domain" description="TrfB transcriptional repressor protein" evidence="1">
    <location>
        <begin position="40"/>
        <end position="80"/>
    </location>
</feature>
<dbReference type="InterPro" id="IPR032428">
    <property type="entry name" value="TrfB"/>
</dbReference>
<name>A0A543CP12_9ACTN</name>
<dbReference type="EMBL" id="VFOZ01000001">
    <property type="protein sequence ID" value="TQL98842.1"/>
    <property type="molecule type" value="Genomic_DNA"/>
</dbReference>
<dbReference type="Pfam" id="PF16509">
    <property type="entry name" value="KORA"/>
    <property type="match status" value="1"/>
</dbReference>
<accession>A0A543CP12</accession>
<keyword evidence="3" id="KW-1185">Reference proteome</keyword>
<evidence type="ECO:0000313" key="2">
    <source>
        <dbReference type="EMBL" id="TQL98842.1"/>
    </source>
</evidence>
<evidence type="ECO:0000313" key="3">
    <source>
        <dbReference type="Proteomes" id="UP000316096"/>
    </source>
</evidence>
<reference evidence="2 3" key="1">
    <citation type="submission" date="2019-06" db="EMBL/GenBank/DDBJ databases">
        <title>Sequencing the genomes of 1000 actinobacteria strains.</title>
        <authorList>
            <person name="Klenk H.-P."/>
        </authorList>
    </citation>
    <scope>NUCLEOTIDE SEQUENCE [LARGE SCALE GENOMIC DNA]</scope>
    <source>
        <strain evidence="2 3">DSM 102200</strain>
    </source>
</reference>
<dbReference type="Proteomes" id="UP000316096">
    <property type="component" value="Unassembled WGS sequence"/>
</dbReference>
<proteinExistence type="predicted"/>
<sequence length="89" mass="9903">MTTGGCHSGSMSKHIESPQHAELIAKVKEVRAAAIEHTRLAQELARERRRLIDTLLAEGFSQADLARELGVTRQAIQKMIAAGEDRQRR</sequence>
<dbReference type="AlphaFoldDB" id="A0A543CP12"/>
<organism evidence="2 3">
    <name type="scientific">Actinoallomurus bryophytorum</name>
    <dbReference type="NCBI Taxonomy" id="1490222"/>
    <lineage>
        <taxon>Bacteria</taxon>
        <taxon>Bacillati</taxon>
        <taxon>Actinomycetota</taxon>
        <taxon>Actinomycetes</taxon>
        <taxon>Streptosporangiales</taxon>
        <taxon>Thermomonosporaceae</taxon>
        <taxon>Actinoallomurus</taxon>
    </lineage>
</organism>
<evidence type="ECO:0000259" key="1">
    <source>
        <dbReference type="Pfam" id="PF16509"/>
    </source>
</evidence>
<comment type="caution">
    <text evidence="2">The sequence shown here is derived from an EMBL/GenBank/DDBJ whole genome shotgun (WGS) entry which is preliminary data.</text>
</comment>